<reference evidence="1 2" key="1">
    <citation type="submission" date="2020-07" db="EMBL/GenBank/DDBJ databases">
        <authorList>
            <person name="Zhuang K."/>
            <person name="Ran Y."/>
        </authorList>
    </citation>
    <scope>NUCLEOTIDE SEQUENCE [LARGE SCALE GENOMIC DNA]</scope>
    <source>
        <strain evidence="1 2">WCH-YHL-001</strain>
    </source>
</reference>
<dbReference type="EMBL" id="CP059399">
    <property type="protein sequence ID" value="QLY29673.1"/>
    <property type="molecule type" value="Genomic_DNA"/>
</dbReference>
<dbReference type="Proteomes" id="UP000515512">
    <property type="component" value="Chromosome"/>
</dbReference>
<dbReference type="AlphaFoldDB" id="A0A7D6V9G5"/>
<sequence length="247" mass="27346">MTDHDAQSVADQFGVAPAQVRRDHLISHLLGALSKHAGDRILYFGGTALSRTVIPAGRLSEDIDLIALDNRQRTAEDLHRVLVTELRREYPGATWQPPLTTVHDTQPAILSTPDGTAVRIQLLSRTGYSQWPTERREIVQRYTDAPPAHLLVPTTPAFAAWKTVAWASRGASRDLFDLKLLADVGAINSEAAELFRRFGPTNRYPAPALFATPPDEKLWLRELSNQTRLTVTAAQALHHVRAAWASV</sequence>
<proteinExistence type="predicted"/>
<dbReference type="InterPro" id="IPR014942">
    <property type="entry name" value="AbiEii"/>
</dbReference>
<protein>
    <submittedName>
        <fullName evidence="1">Nucleotidyl transferase AbiEii/AbiGii toxin family protein</fullName>
    </submittedName>
</protein>
<dbReference type="Pfam" id="PF08843">
    <property type="entry name" value="AbiEii"/>
    <property type="match status" value="1"/>
</dbReference>
<dbReference type="RefSeq" id="WP_181580877.1">
    <property type="nucleotide sequence ID" value="NZ_CP059399.1"/>
</dbReference>
<organism evidence="1 2">
    <name type="scientific">Nocardia huaxiensis</name>
    <dbReference type="NCBI Taxonomy" id="2755382"/>
    <lineage>
        <taxon>Bacteria</taxon>
        <taxon>Bacillati</taxon>
        <taxon>Actinomycetota</taxon>
        <taxon>Actinomycetes</taxon>
        <taxon>Mycobacteriales</taxon>
        <taxon>Nocardiaceae</taxon>
        <taxon>Nocardia</taxon>
    </lineage>
</organism>
<evidence type="ECO:0000313" key="2">
    <source>
        <dbReference type="Proteomes" id="UP000515512"/>
    </source>
</evidence>
<dbReference type="GO" id="GO:0016740">
    <property type="term" value="F:transferase activity"/>
    <property type="evidence" value="ECO:0007669"/>
    <property type="project" value="UniProtKB-KW"/>
</dbReference>
<keyword evidence="1" id="KW-0808">Transferase</keyword>
<dbReference type="KEGG" id="nhu:H0264_31260"/>
<evidence type="ECO:0000313" key="1">
    <source>
        <dbReference type="EMBL" id="QLY29673.1"/>
    </source>
</evidence>
<name>A0A7D6V9G5_9NOCA</name>
<gene>
    <name evidence="1" type="ORF">H0264_31260</name>
</gene>
<keyword evidence="2" id="KW-1185">Reference proteome</keyword>
<accession>A0A7D6V9G5</accession>